<feature type="domain" description="Protein kinase" evidence="4">
    <location>
        <begin position="28"/>
        <end position="330"/>
    </location>
</feature>
<proteinExistence type="predicted"/>
<dbReference type="Pfam" id="PF00515">
    <property type="entry name" value="TPR_1"/>
    <property type="match status" value="1"/>
</dbReference>
<dbReference type="PROSITE" id="PS50005">
    <property type="entry name" value="TPR"/>
    <property type="match status" value="4"/>
</dbReference>
<dbReference type="GO" id="GO:0005524">
    <property type="term" value="F:ATP binding"/>
    <property type="evidence" value="ECO:0007669"/>
    <property type="project" value="InterPro"/>
</dbReference>
<name>A4VDM8_TETTS</name>
<dbReference type="InParanoid" id="A4VDM8"/>
<dbReference type="InterPro" id="IPR050498">
    <property type="entry name" value="Ycf3"/>
</dbReference>
<dbReference type="eggNOG" id="KOG4626">
    <property type="taxonomic scope" value="Eukaryota"/>
</dbReference>
<dbReference type="Proteomes" id="UP000009168">
    <property type="component" value="Unassembled WGS sequence"/>
</dbReference>
<dbReference type="AlphaFoldDB" id="A4VDM8"/>
<keyword evidence="6" id="KW-1185">Reference proteome</keyword>
<dbReference type="Pfam" id="PF13414">
    <property type="entry name" value="TPR_11"/>
    <property type="match status" value="1"/>
</dbReference>
<protein>
    <submittedName>
        <fullName evidence="5">Tetratricopeptide repeat protein</fullName>
    </submittedName>
</protein>
<organism evidence="5 6">
    <name type="scientific">Tetrahymena thermophila (strain SB210)</name>
    <dbReference type="NCBI Taxonomy" id="312017"/>
    <lineage>
        <taxon>Eukaryota</taxon>
        <taxon>Sar</taxon>
        <taxon>Alveolata</taxon>
        <taxon>Ciliophora</taxon>
        <taxon>Intramacronucleata</taxon>
        <taxon>Oligohymenophorea</taxon>
        <taxon>Hymenostomatida</taxon>
        <taxon>Tetrahymenina</taxon>
        <taxon>Tetrahymenidae</taxon>
        <taxon>Tetrahymena</taxon>
    </lineage>
</organism>
<dbReference type="Pfam" id="PF13174">
    <property type="entry name" value="TPR_6"/>
    <property type="match status" value="1"/>
</dbReference>
<feature type="repeat" description="TPR" evidence="3">
    <location>
        <begin position="624"/>
        <end position="657"/>
    </location>
</feature>
<dbReference type="InterPro" id="IPR011009">
    <property type="entry name" value="Kinase-like_dom_sf"/>
</dbReference>
<sequence length="680" mass="81110">MSETSSSFRQQILETKLPFEQKDQQQDFQEIDQVIKKQFEEQFKMVSQQLENTKDMLIQGQQKVQYDSVWTLVVLDTEENSLYTVKRFYIAEEKKEREKIISQQMLNLAKKEGQSLKDCYDPKSNLKTIIQYYDEFLMYPNYYIIMENCPYNLKQFMDNPNCQLEPGFKNYQLISFAHRIISALNQISNQNNKQTNSKKYTLKNRQIESILVDNLNQIKLCDFQSVEDFINEISHKPEEQNFYYPPECGRSDTSKDCLESLKADSWTFGIYFYLLAGGSEADCYQIRNSGYKKLYALDDNLNSILSKILCLNWQQRLSTKDIQAEFENLLKQYEQIKDQFADQVYQRFEYYKTNNKQLAYRYITICTQILPDDEKYIYQQGFIQDDLKLYEEAIQSFEKCIKLSKQKGKNDKIDNYYYNLAIAQKNQKLLDEAINSYLSAIKIDSKKAIYHYKLGIAYVENGDLQKGIKSFTTCQELDKEKKYHCHYNIGLAHSEKGEWDKAIKEFSLHIKDIAADSEKHECYYNMGNACYEKRQYEKAIQNYREAIQRYQDPKYYYNLGMALMLNKVIFEAISEFENCRYRLQDKNTLHPVYEQLAICYKKDKQFHKAIELYKLCIELDKNEYSYLIDLGVVYEENQDYAEAIKTYGLYLDKYPQDKSIQRKQKNAENKLNKIKRCFFW</sequence>
<dbReference type="OrthoDB" id="9991317at2759"/>
<feature type="repeat" description="TPR" evidence="3">
    <location>
        <begin position="448"/>
        <end position="481"/>
    </location>
</feature>
<feature type="repeat" description="TPR" evidence="3">
    <location>
        <begin position="520"/>
        <end position="553"/>
    </location>
</feature>
<dbReference type="InterPro" id="IPR019734">
    <property type="entry name" value="TPR_rpt"/>
</dbReference>
<dbReference type="InterPro" id="IPR000719">
    <property type="entry name" value="Prot_kinase_dom"/>
</dbReference>
<dbReference type="Gene3D" id="1.10.510.10">
    <property type="entry name" value="Transferase(Phosphotransferase) domain 1"/>
    <property type="match status" value="1"/>
</dbReference>
<dbReference type="SMART" id="SM00220">
    <property type="entry name" value="S_TKc"/>
    <property type="match status" value="1"/>
</dbReference>
<feature type="repeat" description="TPR" evidence="3">
    <location>
        <begin position="590"/>
        <end position="623"/>
    </location>
</feature>
<evidence type="ECO:0000259" key="4">
    <source>
        <dbReference type="PROSITE" id="PS50011"/>
    </source>
</evidence>
<dbReference type="PANTHER" id="PTHR44858">
    <property type="entry name" value="TETRATRICOPEPTIDE REPEAT PROTEIN 6"/>
    <property type="match status" value="1"/>
</dbReference>
<dbReference type="Gene3D" id="1.25.40.10">
    <property type="entry name" value="Tetratricopeptide repeat domain"/>
    <property type="match status" value="4"/>
</dbReference>
<evidence type="ECO:0000313" key="5">
    <source>
        <dbReference type="EMBL" id="EDK31625.2"/>
    </source>
</evidence>
<dbReference type="GeneID" id="7823764"/>
<dbReference type="Pfam" id="PF13181">
    <property type="entry name" value="TPR_8"/>
    <property type="match status" value="2"/>
</dbReference>
<dbReference type="PROSITE" id="PS50011">
    <property type="entry name" value="PROTEIN_KINASE_DOM"/>
    <property type="match status" value="1"/>
</dbReference>
<evidence type="ECO:0000313" key="6">
    <source>
        <dbReference type="Proteomes" id="UP000009168"/>
    </source>
</evidence>
<dbReference type="GO" id="GO:0004672">
    <property type="term" value="F:protein kinase activity"/>
    <property type="evidence" value="ECO:0007669"/>
    <property type="project" value="InterPro"/>
</dbReference>
<dbReference type="KEGG" id="tet:TTHERM_00617751"/>
<dbReference type="RefSeq" id="XP_001471385.2">
    <property type="nucleotide sequence ID" value="XM_001471335.2"/>
</dbReference>
<gene>
    <name evidence="5" type="ORF">TTHERM_00617751</name>
</gene>
<evidence type="ECO:0000256" key="2">
    <source>
        <dbReference type="ARBA" id="ARBA00022803"/>
    </source>
</evidence>
<dbReference type="EMBL" id="GG662661">
    <property type="protein sequence ID" value="EDK31625.2"/>
    <property type="molecule type" value="Genomic_DNA"/>
</dbReference>
<dbReference type="SUPFAM" id="SSF56112">
    <property type="entry name" value="Protein kinase-like (PK-like)"/>
    <property type="match status" value="1"/>
</dbReference>
<evidence type="ECO:0000256" key="1">
    <source>
        <dbReference type="ARBA" id="ARBA00022737"/>
    </source>
</evidence>
<dbReference type="SMART" id="SM00028">
    <property type="entry name" value="TPR"/>
    <property type="match status" value="7"/>
</dbReference>
<dbReference type="SUPFAM" id="SSF48452">
    <property type="entry name" value="TPR-like"/>
    <property type="match status" value="3"/>
</dbReference>
<evidence type="ECO:0000256" key="3">
    <source>
        <dbReference type="PROSITE-ProRule" id="PRU00339"/>
    </source>
</evidence>
<dbReference type="InterPro" id="IPR011990">
    <property type="entry name" value="TPR-like_helical_dom_sf"/>
</dbReference>
<reference evidence="6" key="1">
    <citation type="journal article" date="2006" name="PLoS Biol.">
        <title>Macronuclear genome sequence of the ciliate Tetrahymena thermophila, a model eukaryote.</title>
        <authorList>
            <person name="Eisen J.A."/>
            <person name="Coyne R.S."/>
            <person name="Wu M."/>
            <person name="Wu D."/>
            <person name="Thiagarajan M."/>
            <person name="Wortman J.R."/>
            <person name="Badger J.H."/>
            <person name="Ren Q."/>
            <person name="Amedeo P."/>
            <person name="Jones K.M."/>
            <person name="Tallon L.J."/>
            <person name="Delcher A.L."/>
            <person name="Salzberg S.L."/>
            <person name="Silva J.C."/>
            <person name="Haas B.J."/>
            <person name="Majoros W.H."/>
            <person name="Farzad M."/>
            <person name="Carlton J.M."/>
            <person name="Smith R.K. Jr."/>
            <person name="Garg J."/>
            <person name="Pearlman R.E."/>
            <person name="Karrer K.M."/>
            <person name="Sun L."/>
            <person name="Manning G."/>
            <person name="Elde N.C."/>
            <person name="Turkewitz A.P."/>
            <person name="Asai D.J."/>
            <person name="Wilkes D.E."/>
            <person name="Wang Y."/>
            <person name="Cai H."/>
            <person name="Collins K."/>
            <person name="Stewart B.A."/>
            <person name="Lee S.R."/>
            <person name="Wilamowska K."/>
            <person name="Weinberg Z."/>
            <person name="Ruzzo W.L."/>
            <person name="Wloga D."/>
            <person name="Gaertig J."/>
            <person name="Frankel J."/>
            <person name="Tsao C.-C."/>
            <person name="Gorovsky M.A."/>
            <person name="Keeling P.J."/>
            <person name="Waller R.F."/>
            <person name="Patron N.J."/>
            <person name="Cherry J.M."/>
            <person name="Stover N.A."/>
            <person name="Krieger C.J."/>
            <person name="del Toro C."/>
            <person name="Ryder H.F."/>
            <person name="Williamson S.C."/>
            <person name="Barbeau R.A."/>
            <person name="Hamilton E.P."/>
            <person name="Orias E."/>
        </authorList>
    </citation>
    <scope>NUCLEOTIDE SEQUENCE [LARGE SCALE GENOMIC DNA]</scope>
    <source>
        <strain evidence="6">SB210</strain>
    </source>
</reference>
<dbReference type="HOGENOM" id="CLU_020511_0_0_1"/>
<keyword evidence="1" id="KW-0677">Repeat</keyword>
<keyword evidence="2 3" id="KW-0802">TPR repeat</keyword>
<dbReference type="PANTHER" id="PTHR44858:SF1">
    <property type="entry name" value="UDP-N-ACETYLGLUCOSAMINE--PEPTIDE N-ACETYLGLUCOSAMINYLTRANSFERASE SPINDLY-RELATED"/>
    <property type="match status" value="1"/>
</dbReference>
<accession>A4VDM8</accession>